<dbReference type="Pfam" id="PF13558">
    <property type="entry name" value="SbcC_Walker_B"/>
    <property type="match status" value="1"/>
</dbReference>
<comment type="subunit">
    <text evidence="2">Heterodimer of SbcC and SbcD.</text>
</comment>
<gene>
    <name evidence="6" type="ORF">U473_05775</name>
</gene>
<dbReference type="SUPFAM" id="SSF52540">
    <property type="entry name" value="P-loop containing nucleoside triphosphate hydrolases"/>
    <property type="match status" value="2"/>
</dbReference>
<dbReference type="Pfam" id="PF13476">
    <property type="entry name" value="AAA_23"/>
    <property type="match status" value="1"/>
</dbReference>
<dbReference type="InterPro" id="IPR027417">
    <property type="entry name" value="P-loop_NTPase"/>
</dbReference>
<comment type="caution">
    <text evidence="6">The sequence shown here is derived from an EMBL/GenBank/DDBJ whole genome shotgun (WGS) entry which is preliminary data.</text>
</comment>
<dbReference type="GO" id="GO:0016887">
    <property type="term" value="F:ATP hydrolysis activity"/>
    <property type="evidence" value="ECO:0007669"/>
    <property type="project" value="InterPro"/>
</dbReference>
<keyword evidence="4" id="KW-0175">Coiled coil</keyword>
<dbReference type="InterPro" id="IPR038729">
    <property type="entry name" value="Rad50/SbcC_AAA"/>
</dbReference>
<evidence type="ECO:0000259" key="5">
    <source>
        <dbReference type="Pfam" id="PF13476"/>
    </source>
</evidence>
<dbReference type="GO" id="GO:0006302">
    <property type="term" value="P:double-strand break repair"/>
    <property type="evidence" value="ECO:0007669"/>
    <property type="project" value="InterPro"/>
</dbReference>
<dbReference type="Gene3D" id="3.40.50.300">
    <property type="entry name" value="P-loop containing nucleotide triphosphate hydrolases"/>
    <property type="match status" value="2"/>
</dbReference>
<dbReference type="OrthoDB" id="9795626at2"/>
<dbReference type="STRING" id="1413211.U473_05775"/>
<accession>A0A135L3L2</accession>
<name>A0A135L3L2_9BACI</name>
<proteinExistence type="inferred from homology"/>
<keyword evidence="7" id="KW-1185">Reference proteome</keyword>
<dbReference type="AlphaFoldDB" id="A0A135L3L2"/>
<reference evidence="6 7" key="1">
    <citation type="submission" date="2016-02" db="EMBL/GenBank/DDBJ databases">
        <title>Draft Genome for Tepidibacillus decaturensis nov. sp. Strain Z9, an Anaerobic, Moderately Thermophilic and Heterotrophic Bacterium from Deep Subsurface of the Illinois Basin, USA.</title>
        <authorList>
            <person name="Dong Y."/>
            <person name="Chang J.Y."/>
            <person name="Sanford R."/>
            <person name="Fouke B.W."/>
        </authorList>
    </citation>
    <scope>NUCLEOTIDE SEQUENCE [LARGE SCALE GENOMIC DNA]</scope>
    <source>
        <strain evidence="6 7">Z9</strain>
    </source>
</reference>
<evidence type="ECO:0000313" key="7">
    <source>
        <dbReference type="Proteomes" id="UP000070352"/>
    </source>
</evidence>
<organism evidence="6 7">
    <name type="scientific">Tepidibacillus decaturensis</name>
    <dbReference type="NCBI Taxonomy" id="1413211"/>
    <lineage>
        <taxon>Bacteria</taxon>
        <taxon>Bacillati</taxon>
        <taxon>Bacillota</taxon>
        <taxon>Bacilli</taxon>
        <taxon>Bacillales</taxon>
        <taxon>Bacillaceae</taxon>
        <taxon>Tepidibacillus</taxon>
    </lineage>
</organism>
<evidence type="ECO:0000256" key="4">
    <source>
        <dbReference type="SAM" id="Coils"/>
    </source>
</evidence>
<dbReference type="PANTHER" id="PTHR32114">
    <property type="entry name" value="ABC TRANSPORTER ABCH.3"/>
    <property type="match status" value="1"/>
</dbReference>
<dbReference type="Proteomes" id="UP000070352">
    <property type="component" value="Unassembled WGS sequence"/>
</dbReference>
<evidence type="ECO:0000256" key="3">
    <source>
        <dbReference type="ARBA" id="ARBA00013368"/>
    </source>
</evidence>
<comment type="similarity">
    <text evidence="1">Belongs to the SMC family. SbcC subfamily.</text>
</comment>
<protein>
    <recommendedName>
        <fullName evidence="3">Nuclease SbcCD subunit C</fullName>
    </recommendedName>
</protein>
<dbReference type="PANTHER" id="PTHR32114:SF2">
    <property type="entry name" value="ABC TRANSPORTER ABCH.3"/>
    <property type="match status" value="1"/>
</dbReference>
<evidence type="ECO:0000313" key="6">
    <source>
        <dbReference type="EMBL" id="KXG43575.1"/>
    </source>
</evidence>
<feature type="coiled-coil region" evidence="4">
    <location>
        <begin position="457"/>
        <end position="484"/>
    </location>
</feature>
<evidence type="ECO:0000256" key="1">
    <source>
        <dbReference type="ARBA" id="ARBA00006930"/>
    </source>
</evidence>
<evidence type="ECO:0000256" key="2">
    <source>
        <dbReference type="ARBA" id="ARBA00011322"/>
    </source>
</evidence>
<feature type="coiled-coil region" evidence="4">
    <location>
        <begin position="693"/>
        <end position="920"/>
    </location>
</feature>
<feature type="domain" description="Rad50/SbcC-type AAA" evidence="5">
    <location>
        <begin position="5"/>
        <end position="230"/>
    </location>
</feature>
<dbReference type="RefSeq" id="WP_068724248.1">
    <property type="nucleotide sequence ID" value="NZ_LSKU01000001.1"/>
</dbReference>
<feature type="coiled-coil region" evidence="4">
    <location>
        <begin position="509"/>
        <end position="564"/>
    </location>
</feature>
<sequence length="1197" mass="141298">MKPISLIIAGLHSFRKAQHIDFQQVSDAGVFGIFGPTGSGKSTILDAITLALYGRVERSDANRIGILNQQEEKIHVKFSFELYFGQFPRIYIVERVYSRSQEHRVKSTLARLVVIENGKETVIADKEREVTNEIENLLGLTVDDFTRAVVLPQGKFAEFLTLKAQDRRPMLERLFHLDEYGKKLKDKVQLKENELRKKRDEILIKQEMIAHATKENLDQLYMELQETTKRKEKKQEALSRFLINFTEKQQVYELQRQLDYVHQQLNELKEKEQEVRLLEEKREKATKAFQLESYIQQYQKTLEQMDHLQSNINQLNLHKKQLAESLKEKEHQFLQSKEQFDKDVPLLQEKKYKLDIALEWEKEIEKLTKTLEGYAEERNTVLQRLDQIEKDRLSILQQKNEIEFNLQQWKQKMEEIHVTSEERNKLDQAFLVRQNLLQITSKLDELIAEITQIDTAINVQKAEIEKHTENTKEHNEDYVNLKRLEQKMLDQKPITEEKWHEQDRGLLELELKLNKLQTINHEIQTLEKEKKQTSETIAEISSHIEKINERIDSLQIKLDELKLTFSKSDKKQIEMMAIILAEHLEEGVPCLVCGSVHHPNPYQGIVEPESYQEHEQIQYQIKQIEAQLTDENIALKTLEGKKEMVLHQLFKIEMEIEAKKEQVQDLRKALPLPYTELDLVKMIKLFTKEQKEHINLKEQLASWSEEYQNLQTQLQEVQKTIGIEEQDIKIIQSKITLYLERKQTIVHSKEQIQSQLQEVEQQWQKVKGDWDLQTIEIRKQEIAAFDEQREKLLEQITKAEEIKSNLDLNEKKLNEEKQNNRSILDILEMNNKQTEEKRQELYANLEKVTNGKPAIQRISEVDQRLDELKQKRAEFENSWVNSKEEYNQLERKLSSEEAVMKTLRSQFEDFSKALEEKLQENNWQSIEHVKAYLIPHEEIETLNQQIKVYNDTMYLLYQQEKQYVVQLKGRTLFEEEWQTLQKQKLELEEVFEITKSRLSELNYQYRQLEQDHQEWLIFEEQRELVQKELDVVSELNQVLRGNAFVDFIAQEHLHNITLTASEKLKQLTRNRYRLDVDQEGGFIMIDDLNGGLSRPVQTLSGGETFLTSLALALALSSQIQLKGGQPLEFFFLDEGFGTLDTDLLDTVMMTLEKLHAERMTIGIISHVPELQNRLNRRIIVTPPDTFGNGSKINVEYA</sequence>
<feature type="coiled-coil region" evidence="4">
    <location>
        <begin position="621"/>
        <end position="669"/>
    </location>
</feature>
<dbReference type="EMBL" id="LSKU01000001">
    <property type="protein sequence ID" value="KXG43575.1"/>
    <property type="molecule type" value="Genomic_DNA"/>
</dbReference>
<feature type="coiled-coil region" evidence="4">
    <location>
        <begin position="181"/>
        <end position="391"/>
    </location>
</feature>